<feature type="region of interest" description="Disordered" evidence="1">
    <location>
        <begin position="70"/>
        <end position="90"/>
    </location>
</feature>
<keyword evidence="2" id="KW-0812">Transmembrane</keyword>
<reference evidence="4 5" key="1">
    <citation type="journal article" date="2020" name="ISME J.">
        <title>Comparative genomics reveals insights into cyanobacterial evolution and habitat adaptation.</title>
        <authorList>
            <person name="Chen M.Y."/>
            <person name="Teng W.K."/>
            <person name="Zhao L."/>
            <person name="Hu C.X."/>
            <person name="Zhou Y.K."/>
            <person name="Han B.P."/>
            <person name="Song L.R."/>
            <person name="Shu W.S."/>
        </authorList>
    </citation>
    <scope>NUCLEOTIDE SEQUENCE [LARGE SCALE GENOMIC DNA]</scope>
    <source>
        <strain evidence="4 5">FACHB-159</strain>
    </source>
</reference>
<dbReference type="EMBL" id="JACJTU010000054">
    <property type="protein sequence ID" value="MBD2738593.1"/>
    <property type="molecule type" value="Genomic_DNA"/>
</dbReference>
<evidence type="ECO:0000256" key="1">
    <source>
        <dbReference type="SAM" id="MobiDB-lite"/>
    </source>
</evidence>
<protein>
    <submittedName>
        <fullName evidence="4">CHRD domain-containing protein</fullName>
    </submittedName>
</protein>
<keyword evidence="2" id="KW-1133">Transmembrane helix</keyword>
<organism evidence="4 5">
    <name type="scientific">Nostoc paludosum FACHB-159</name>
    <dbReference type="NCBI Taxonomy" id="2692908"/>
    <lineage>
        <taxon>Bacteria</taxon>
        <taxon>Bacillati</taxon>
        <taxon>Cyanobacteriota</taxon>
        <taxon>Cyanophyceae</taxon>
        <taxon>Nostocales</taxon>
        <taxon>Nostocaceae</taxon>
        <taxon>Nostoc</taxon>
    </lineage>
</organism>
<feature type="transmembrane region" description="Helical" evidence="2">
    <location>
        <begin position="7"/>
        <end position="23"/>
    </location>
</feature>
<evidence type="ECO:0000313" key="4">
    <source>
        <dbReference type="EMBL" id="MBD2738593.1"/>
    </source>
</evidence>
<keyword evidence="5" id="KW-1185">Reference proteome</keyword>
<dbReference type="Proteomes" id="UP000637383">
    <property type="component" value="Unassembled WGS sequence"/>
</dbReference>
<dbReference type="InterPro" id="IPR010895">
    <property type="entry name" value="CHRD"/>
</dbReference>
<evidence type="ECO:0000259" key="3">
    <source>
        <dbReference type="Pfam" id="PF07452"/>
    </source>
</evidence>
<keyword evidence="2" id="KW-0472">Membrane</keyword>
<name>A0ABR8KKD0_9NOSO</name>
<dbReference type="Pfam" id="PF07452">
    <property type="entry name" value="CHRD"/>
    <property type="match status" value="1"/>
</dbReference>
<comment type="caution">
    <text evidence="4">The sequence shown here is derived from an EMBL/GenBank/DDBJ whole genome shotgun (WGS) entry which is preliminary data.</text>
</comment>
<accession>A0ABR8KKD0</accession>
<proteinExistence type="predicted"/>
<sequence>MKKRNTFVLITCLTFILWLFIYINQTTINSNALASVPNSGNIADQPTSINFDLNRRSKVGFVYEAFLSPQQEPGEEKDTPSITPKEFRSTAPSLLRNERKSRGYGVIRFTNDLSKAYVDVKVENVNPKDVVMFHIHCGRPDQLGPILVDFAVAGNIQENIADGVFSVEINNAHIEKTSKSGHGIVGAFTVGCPIVPGTSDKVKTIAGMEYILQKGELYFNLHTKGQTFYGDIRGQLHRA</sequence>
<evidence type="ECO:0000256" key="2">
    <source>
        <dbReference type="SAM" id="Phobius"/>
    </source>
</evidence>
<feature type="domain" description="CHRD" evidence="3">
    <location>
        <begin position="99"/>
        <end position="236"/>
    </location>
</feature>
<evidence type="ECO:0000313" key="5">
    <source>
        <dbReference type="Proteomes" id="UP000637383"/>
    </source>
</evidence>
<gene>
    <name evidence="4" type="ORF">H6H03_32745</name>
</gene>